<name>A0AAD9MDH5_9PEZI</name>
<feature type="compositionally biased region" description="Pro residues" evidence="1">
    <location>
        <begin position="479"/>
        <end position="509"/>
    </location>
</feature>
<feature type="compositionally biased region" description="Low complexity" evidence="1">
    <location>
        <begin position="728"/>
        <end position="738"/>
    </location>
</feature>
<feature type="compositionally biased region" description="Pro residues" evidence="1">
    <location>
        <begin position="242"/>
        <end position="251"/>
    </location>
</feature>
<evidence type="ECO:0000313" key="2">
    <source>
        <dbReference type="EMBL" id="KAK2072347.1"/>
    </source>
</evidence>
<feature type="compositionally biased region" description="Low complexity" evidence="1">
    <location>
        <begin position="945"/>
        <end position="992"/>
    </location>
</feature>
<gene>
    <name evidence="2" type="ORF">P8C59_006706</name>
</gene>
<feature type="compositionally biased region" description="Polar residues" evidence="1">
    <location>
        <begin position="891"/>
        <end position="900"/>
    </location>
</feature>
<feature type="compositionally biased region" description="Polar residues" evidence="1">
    <location>
        <begin position="993"/>
        <end position="1009"/>
    </location>
</feature>
<evidence type="ECO:0000313" key="3">
    <source>
        <dbReference type="Proteomes" id="UP001217918"/>
    </source>
</evidence>
<feature type="compositionally biased region" description="Low complexity" evidence="1">
    <location>
        <begin position="798"/>
        <end position="810"/>
    </location>
</feature>
<proteinExistence type="predicted"/>
<evidence type="ECO:0000256" key="1">
    <source>
        <dbReference type="SAM" id="MobiDB-lite"/>
    </source>
</evidence>
<feature type="compositionally biased region" description="Polar residues" evidence="1">
    <location>
        <begin position="923"/>
        <end position="944"/>
    </location>
</feature>
<feature type="region of interest" description="Disordered" evidence="1">
    <location>
        <begin position="891"/>
        <end position="1040"/>
    </location>
</feature>
<keyword evidence="3" id="KW-1185">Reference proteome</keyword>
<feature type="compositionally biased region" description="Polar residues" evidence="1">
    <location>
        <begin position="739"/>
        <end position="755"/>
    </location>
</feature>
<feature type="region of interest" description="Disordered" evidence="1">
    <location>
        <begin position="603"/>
        <end position="810"/>
    </location>
</feature>
<feature type="compositionally biased region" description="Low complexity" evidence="1">
    <location>
        <begin position="901"/>
        <end position="922"/>
    </location>
</feature>
<feature type="compositionally biased region" description="Low complexity" evidence="1">
    <location>
        <begin position="682"/>
        <end position="694"/>
    </location>
</feature>
<feature type="compositionally biased region" description="Low complexity" evidence="1">
    <location>
        <begin position="319"/>
        <end position="337"/>
    </location>
</feature>
<accession>A0AAD9MDH5</accession>
<feature type="region of interest" description="Disordered" evidence="1">
    <location>
        <begin position="240"/>
        <end position="351"/>
    </location>
</feature>
<feature type="compositionally biased region" description="Polar residues" evidence="1">
    <location>
        <begin position="529"/>
        <end position="543"/>
    </location>
</feature>
<feature type="compositionally biased region" description="Polar residues" evidence="1">
    <location>
        <begin position="603"/>
        <end position="620"/>
    </location>
</feature>
<feature type="compositionally biased region" description="Polar residues" evidence="1">
    <location>
        <begin position="651"/>
        <end position="676"/>
    </location>
</feature>
<comment type="caution">
    <text evidence="2">The sequence shown here is derived from an EMBL/GenBank/DDBJ whole genome shotgun (WGS) entry which is preliminary data.</text>
</comment>
<feature type="region of interest" description="Disordered" evidence="1">
    <location>
        <begin position="65"/>
        <end position="106"/>
    </location>
</feature>
<dbReference type="Proteomes" id="UP001217918">
    <property type="component" value="Unassembled WGS sequence"/>
</dbReference>
<dbReference type="AlphaFoldDB" id="A0AAD9MDH5"/>
<reference evidence="2" key="1">
    <citation type="journal article" date="2023" name="Mol. Plant Microbe Interact.">
        <title>Elucidating the Obligate Nature and Biological Capacity of an Invasive Fungal Corn Pathogen.</title>
        <authorList>
            <person name="MacCready J.S."/>
            <person name="Roggenkamp E.M."/>
            <person name="Gdanetz K."/>
            <person name="Chilvers M.I."/>
        </authorList>
    </citation>
    <scope>NUCLEOTIDE SEQUENCE</scope>
    <source>
        <strain evidence="2">PM02</strain>
    </source>
</reference>
<sequence length="1059" mass="112860">MEALLGLGLGKGLGLDAPGGGSLRCNSVAELHDQLRNLIASKTSQHRAEHVAETFVLPSHVEFDVPVSDGGENQDPEKMDGSLTGTRPAAGAAPSPAPMNGGGAQPSRQIKAIDTLLNQPQNDPVAQASVARLLIGQIGAVDRSTWTVRHVSRNTQGWTFTYHCKDSWQSWTRQVAKKPAKMAIGEWSAKDGQDPVNMSRPAFDCRGIVRIAFVRSNRCIEVTYEHTCLHTTVAKLAELLAPPAPPPPPRVPAVRKEQPPKTPKTPKTPKAPKTAKETKTPRSTGRKRRNEDGDEAGSNPQPQNKSRKRDSSVNRGAVESGRAAGTASAEGEASAAAKTPFELNLPEGEAERRKKVAVDLLMASGINPESLHEDQMNIFANQAPNLQQESLAMLQKYGAERLRIVHPENNNNNNNHGSSTSSDKSTPSKTTATPASGSTPSSSGEKRRPRKKAEGDTDASTATPKRKRVPKQTRDVPAAPEPAAPEPVAPEPVAPEPPVVEPGVEPPAPGQHVDEEPDDLPLPGWSMDPVQNSNGVPQEQDMSAPSMEAPSIDPAPMFSEPSSGLYRSESGLIFPRPVAQTDITQLSQGHDLSANGFVYPQSLTPPSVSTLPAQHSSTERQPAVAFSEQTAPPSTHDAYAPSATYREREPASNTNASATAWQTVNNHVPGPESSSLVMAPDSTTAASSTEVSSTRPTSLRLPVQETPDPVPTTYSQSQPHAYNTTHHAPSAAAYSASSQRDSQPSPQTQTRNSPYQAAAQLALAKSRQSQRAQTLTPVQDTNLRQPVQAPAAQPVTNASTAYTSSSTAASTSGVTYDLYPQYSNTRAEPATSRLAYEPYTNQPASNANGQYQAYSYSNRSSNTASSAKPNPVSQTISASYNSTVSPTAAQWNTASTQSSHARSYSNSRGASASTSSQQAQPQILQNLNVRPQQTTRTQHSATSNQSYAQPAPSSSATAYSYPTQNSSTQQQQQQQTNWYGFSNNATNSASSSYGTRSRNSATSGYTSGSDAHGHGHGHGHGTSAYGQQQQQQQQTQTHHHNAYGLDAEHSLYGFNNAGH</sequence>
<dbReference type="EMBL" id="JAQQPM010000006">
    <property type="protein sequence ID" value="KAK2072347.1"/>
    <property type="molecule type" value="Genomic_DNA"/>
</dbReference>
<protein>
    <submittedName>
        <fullName evidence="2">Uncharacterized protein</fullName>
    </submittedName>
</protein>
<feature type="compositionally biased region" description="Polar residues" evidence="1">
    <location>
        <begin position="712"/>
        <end position="727"/>
    </location>
</feature>
<organism evidence="2 3">
    <name type="scientific">Phyllachora maydis</name>
    <dbReference type="NCBI Taxonomy" id="1825666"/>
    <lineage>
        <taxon>Eukaryota</taxon>
        <taxon>Fungi</taxon>
        <taxon>Dikarya</taxon>
        <taxon>Ascomycota</taxon>
        <taxon>Pezizomycotina</taxon>
        <taxon>Sordariomycetes</taxon>
        <taxon>Sordariomycetidae</taxon>
        <taxon>Phyllachorales</taxon>
        <taxon>Phyllachoraceae</taxon>
        <taxon>Phyllachora</taxon>
    </lineage>
</organism>
<feature type="compositionally biased region" description="Polar residues" evidence="1">
    <location>
        <begin position="766"/>
        <end position="785"/>
    </location>
</feature>
<feature type="compositionally biased region" description="Low complexity" evidence="1">
    <location>
        <begin position="409"/>
        <end position="443"/>
    </location>
</feature>
<feature type="region of interest" description="Disordered" evidence="1">
    <location>
        <begin position="402"/>
        <end position="564"/>
    </location>
</feature>
<feature type="compositionally biased region" description="Low complexity" evidence="1">
    <location>
        <begin position="1027"/>
        <end position="1036"/>
    </location>
</feature>